<keyword evidence="2" id="KW-1185">Reference proteome</keyword>
<dbReference type="EMBL" id="MU274946">
    <property type="protein sequence ID" value="KAI0084166.1"/>
    <property type="molecule type" value="Genomic_DNA"/>
</dbReference>
<evidence type="ECO:0000313" key="2">
    <source>
        <dbReference type="Proteomes" id="UP001055072"/>
    </source>
</evidence>
<name>A0ACB8TQ88_9APHY</name>
<evidence type="ECO:0000313" key="1">
    <source>
        <dbReference type="EMBL" id="KAI0084166.1"/>
    </source>
</evidence>
<organism evidence="1 2">
    <name type="scientific">Irpex rosettiformis</name>
    <dbReference type="NCBI Taxonomy" id="378272"/>
    <lineage>
        <taxon>Eukaryota</taxon>
        <taxon>Fungi</taxon>
        <taxon>Dikarya</taxon>
        <taxon>Basidiomycota</taxon>
        <taxon>Agaricomycotina</taxon>
        <taxon>Agaricomycetes</taxon>
        <taxon>Polyporales</taxon>
        <taxon>Irpicaceae</taxon>
        <taxon>Irpex</taxon>
    </lineage>
</organism>
<comment type="caution">
    <text evidence="1">The sequence shown here is derived from an EMBL/GenBank/DDBJ whole genome shotgun (WGS) entry which is preliminary data.</text>
</comment>
<accession>A0ACB8TQ88</accession>
<dbReference type="Proteomes" id="UP001055072">
    <property type="component" value="Unassembled WGS sequence"/>
</dbReference>
<reference evidence="1" key="1">
    <citation type="journal article" date="2021" name="Environ. Microbiol.">
        <title>Gene family expansions and transcriptome signatures uncover fungal adaptations to wood decay.</title>
        <authorList>
            <person name="Hage H."/>
            <person name="Miyauchi S."/>
            <person name="Viragh M."/>
            <person name="Drula E."/>
            <person name="Min B."/>
            <person name="Chaduli D."/>
            <person name="Navarro D."/>
            <person name="Favel A."/>
            <person name="Norest M."/>
            <person name="Lesage-Meessen L."/>
            <person name="Balint B."/>
            <person name="Merenyi Z."/>
            <person name="de Eugenio L."/>
            <person name="Morin E."/>
            <person name="Martinez A.T."/>
            <person name="Baldrian P."/>
            <person name="Stursova M."/>
            <person name="Martinez M.J."/>
            <person name="Novotny C."/>
            <person name="Magnuson J.K."/>
            <person name="Spatafora J.W."/>
            <person name="Maurice S."/>
            <person name="Pangilinan J."/>
            <person name="Andreopoulos W."/>
            <person name="LaButti K."/>
            <person name="Hundley H."/>
            <person name="Na H."/>
            <person name="Kuo A."/>
            <person name="Barry K."/>
            <person name="Lipzen A."/>
            <person name="Henrissat B."/>
            <person name="Riley R."/>
            <person name="Ahrendt S."/>
            <person name="Nagy L.G."/>
            <person name="Grigoriev I.V."/>
            <person name="Martin F."/>
            <person name="Rosso M.N."/>
        </authorList>
    </citation>
    <scope>NUCLEOTIDE SEQUENCE</scope>
    <source>
        <strain evidence="1">CBS 384.51</strain>
    </source>
</reference>
<proteinExistence type="predicted"/>
<sequence length="758" mass="82395">MLSAVAARKARREAQHSPQLSSLSPSPVHSSTNNENPPKRKLSKRSSKNPESKKRKVNRQEGQKRHSAEDSFKSQHDIIAVCDGDDESGDSSEGEAVVEEHERRDFPSTTRKWSPSAPLRSSDEEDVDEPEDIATSFDFTPAVNQKPSQKPLLSTWRPIKNQTVFTLGSEDLRALRLADTIAGRLCLVQKGDRLTLVGVYTLTVAYGSVTLAGTQLSPQSGSHRVFAPWSSPLPAIVCATPSNIHPGSLAALSPDLQEIISGADAAVIIQELSTGIEGLGKVCRTFENVFTLPGARPVDDIEMNGVHYVEAGTHALSPFVIPSSWEQACCSVLQETEEASRLVYVVQGAKKTGKSSFARILSNSLLTKYKKVAFLECDLGQSEFTPGGMTALNILDSPCFGPSFSHPSIPYRAHYIGSTSPKDCPRTYIETISALIQSYNLDIQFGDGAQSSNLCDNRTLDTVPLVVNTMGWTKGLGADLSIKVLDIVQPLRVFNLEVGSEEDDWVPYQGDSGSRVPAQGSDTGFRSQTLQSPVNIGSTIRFTPTDYRNISLLSYFHAVFSSDHPSHDTLTSAYATAWKTSLPLCAQEPYTVSVRDAIDKIILVGAGTEDVVPTELSRVLNGSVVGLVSHQEGFTPDEATMDSVTGLPFTRGTLPPSPTVSRCLGLALVRSSLGDPSVSTKFQLLTPIPSLTLLSASPRVLVKGPMELPVWGWLDFRDLRTVAGSERQYVPYLRWGKGEGAGADRRRARRNLMRYGLY</sequence>
<protein>
    <submittedName>
        <fullName evidence="1">Uncharacterized protein</fullName>
    </submittedName>
</protein>
<gene>
    <name evidence="1" type="ORF">BDY19DRAFT_997886</name>
</gene>